<reference evidence="1" key="1">
    <citation type="submission" date="2021-12" db="EMBL/GenBank/DDBJ databases">
        <authorList>
            <person name="Zaccaron A."/>
            <person name="Stergiopoulos I."/>
        </authorList>
    </citation>
    <scope>NUCLEOTIDE SEQUENCE</scope>
    <source>
        <strain evidence="1">Race5_Kim</strain>
    </source>
</reference>
<dbReference type="KEGG" id="ffu:CLAFUR5_11741"/>
<dbReference type="GeneID" id="71991619"/>
<proteinExistence type="predicted"/>
<protein>
    <submittedName>
        <fullName evidence="1">Uncharacterized protein</fullName>
    </submittedName>
</protein>
<organism evidence="1 2">
    <name type="scientific">Passalora fulva</name>
    <name type="common">Tomato leaf mold</name>
    <name type="synonym">Cladosporium fulvum</name>
    <dbReference type="NCBI Taxonomy" id="5499"/>
    <lineage>
        <taxon>Eukaryota</taxon>
        <taxon>Fungi</taxon>
        <taxon>Dikarya</taxon>
        <taxon>Ascomycota</taxon>
        <taxon>Pezizomycotina</taxon>
        <taxon>Dothideomycetes</taxon>
        <taxon>Dothideomycetidae</taxon>
        <taxon>Mycosphaerellales</taxon>
        <taxon>Mycosphaerellaceae</taxon>
        <taxon>Fulvia</taxon>
    </lineage>
</organism>
<dbReference type="AlphaFoldDB" id="A0A9Q8UU34"/>
<keyword evidence="2" id="KW-1185">Reference proteome</keyword>
<accession>A0A9Q8UU34</accession>
<evidence type="ECO:0000313" key="1">
    <source>
        <dbReference type="EMBL" id="UJO22496.1"/>
    </source>
</evidence>
<dbReference type="EMBL" id="CP090172">
    <property type="protein sequence ID" value="UJO22496.1"/>
    <property type="molecule type" value="Genomic_DNA"/>
</dbReference>
<gene>
    <name evidence="1" type="ORF">CLAFUR5_11741</name>
</gene>
<sequence>MASRAGRDGYQLTPTTPTMRYCRVNRAFNTMISTSLPIRQVISAEPMAAKDLPVYVVDQDEEGIEILGGDSGNDPCSYLTSDLRNKALEFVKQEH</sequence>
<dbReference type="Proteomes" id="UP000756132">
    <property type="component" value="Chromosome 10"/>
</dbReference>
<reference evidence="1" key="2">
    <citation type="journal article" date="2022" name="Microb. Genom.">
        <title>A chromosome-scale genome assembly of the tomato pathogen Cladosporium fulvum reveals a compartmentalized genome architecture and the presence of a dispensable chromosome.</title>
        <authorList>
            <person name="Zaccaron A.Z."/>
            <person name="Chen L.H."/>
            <person name="Samaras A."/>
            <person name="Stergiopoulos I."/>
        </authorList>
    </citation>
    <scope>NUCLEOTIDE SEQUENCE</scope>
    <source>
        <strain evidence="1">Race5_Kim</strain>
    </source>
</reference>
<dbReference type="RefSeq" id="XP_047766862.1">
    <property type="nucleotide sequence ID" value="XM_047910889.1"/>
</dbReference>
<name>A0A9Q8UU34_PASFU</name>
<evidence type="ECO:0000313" key="2">
    <source>
        <dbReference type="Proteomes" id="UP000756132"/>
    </source>
</evidence>